<gene>
    <name evidence="1" type="ORF">E0L31_26835</name>
</gene>
<name>A0A9X8YMI2_SERMA</name>
<dbReference type="Gene3D" id="1.10.3230.20">
    <property type="entry name" value="P22 tail accessory factor (Gp4)"/>
    <property type="match status" value="1"/>
</dbReference>
<dbReference type="InterPro" id="IPR020362">
    <property type="entry name" value="Tail_accessory_Gp4"/>
</dbReference>
<reference evidence="1" key="1">
    <citation type="submission" date="2019-03" db="EMBL/GenBank/DDBJ databases">
        <title>Serratia marcescens strain N2 draft genome.</title>
        <authorList>
            <person name="Yassin A."/>
            <person name="El-Kenawy N."/>
            <person name="Youssef N.H."/>
        </authorList>
    </citation>
    <scope>NUCLEOTIDE SEQUENCE [LARGE SCALE GENOMIC DNA]</scope>
    <source>
        <strain evidence="1">N2</strain>
    </source>
</reference>
<protein>
    <submittedName>
        <fullName evidence="1">Recombinase RmuC</fullName>
    </submittedName>
</protein>
<accession>A0A9X8YMI2</accession>
<organism evidence="1">
    <name type="scientific">Serratia marcescens</name>
    <dbReference type="NCBI Taxonomy" id="615"/>
    <lineage>
        <taxon>Bacteria</taxon>
        <taxon>Pseudomonadati</taxon>
        <taxon>Pseudomonadota</taxon>
        <taxon>Gammaproteobacteria</taxon>
        <taxon>Enterobacterales</taxon>
        <taxon>Yersiniaceae</taxon>
        <taxon>Serratia</taxon>
    </lineage>
</organism>
<proteinExistence type="predicted"/>
<sequence length="166" mass="17859">MKLTTKGDLVIAALRKVAIASNASLTDVEPQSVADGLEDLELMMAEWDLGDNRRGINIGYHFATAGVDPLPDDTHTLPDFSLNAVICNLAIRLTPDYGIDPPAGLVAKARYGKEMLVKSLAIKRAPHPRYPSRMPIGSGNLLPTLNGVTYFHDRGPDHADDADAAD</sequence>
<comment type="caution">
    <text evidence="1">The sequence shown here is derived from an EMBL/GenBank/DDBJ whole genome shotgun (WGS) entry which is preliminary data.</text>
</comment>
<evidence type="ECO:0000313" key="1">
    <source>
        <dbReference type="EMBL" id="TFU54857.1"/>
    </source>
</evidence>
<dbReference type="InterPro" id="IPR038258">
    <property type="entry name" value="Gp4_sf"/>
</dbReference>
<dbReference type="RefSeq" id="WP_212563177.1">
    <property type="nucleotide sequence ID" value="NZ_SPSG02000036.1"/>
</dbReference>
<dbReference type="EMBL" id="SPSG01003714">
    <property type="protein sequence ID" value="TFU54857.1"/>
    <property type="molecule type" value="Genomic_DNA"/>
</dbReference>
<dbReference type="Pfam" id="PF11650">
    <property type="entry name" value="P22_Tail-4"/>
    <property type="match status" value="1"/>
</dbReference>
<dbReference type="AlphaFoldDB" id="A0A9X8YMI2"/>